<dbReference type="GO" id="GO:0012505">
    <property type="term" value="C:endomembrane system"/>
    <property type="evidence" value="ECO:0007669"/>
    <property type="project" value="UniProtKB-SubCell"/>
</dbReference>
<gene>
    <name evidence="8" type="primary">X975_12224</name>
    <name evidence="8" type="ORF">NPIL_571111</name>
</gene>
<organism evidence="8 9">
    <name type="scientific">Nephila pilipes</name>
    <name type="common">Giant wood spider</name>
    <name type="synonym">Nephila maculata</name>
    <dbReference type="NCBI Taxonomy" id="299642"/>
    <lineage>
        <taxon>Eukaryota</taxon>
        <taxon>Metazoa</taxon>
        <taxon>Ecdysozoa</taxon>
        <taxon>Arthropoda</taxon>
        <taxon>Chelicerata</taxon>
        <taxon>Arachnida</taxon>
        <taxon>Araneae</taxon>
        <taxon>Araneomorphae</taxon>
        <taxon>Entelegynae</taxon>
        <taxon>Araneoidea</taxon>
        <taxon>Nephilidae</taxon>
        <taxon>Nephila</taxon>
    </lineage>
</organism>
<comment type="subcellular location">
    <subcellularLocation>
        <location evidence="1">Endomembrane system</location>
        <topology evidence="1">Multi-pass membrane protein</topology>
    </subcellularLocation>
</comment>
<evidence type="ECO:0000313" key="8">
    <source>
        <dbReference type="EMBL" id="GFS36391.1"/>
    </source>
</evidence>
<feature type="domain" description="CWH43-like N-terminal" evidence="7">
    <location>
        <begin position="14"/>
        <end position="200"/>
    </location>
</feature>
<feature type="transmembrane region" description="Helical" evidence="6">
    <location>
        <begin position="172"/>
        <end position="196"/>
    </location>
</feature>
<reference evidence="8" key="1">
    <citation type="submission" date="2020-08" db="EMBL/GenBank/DDBJ databases">
        <title>Multicomponent nature underlies the extraordinary mechanical properties of spider dragline silk.</title>
        <authorList>
            <person name="Kono N."/>
            <person name="Nakamura H."/>
            <person name="Mori M."/>
            <person name="Yoshida Y."/>
            <person name="Ohtoshi R."/>
            <person name="Malay A.D."/>
            <person name="Moran D.A.P."/>
            <person name="Tomita M."/>
            <person name="Numata K."/>
            <person name="Arakawa K."/>
        </authorList>
    </citation>
    <scope>NUCLEOTIDE SEQUENCE</scope>
</reference>
<evidence type="ECO:0000259" key="7">
    <source>
        <dbReference type="Pfam" id="PF10277"/>
    </source>
</evidence>
<evidence type="ECO:0000313" key="9">
    <source>
        <dbReference type="Proteomes" id="UP000887013"/>
    </source>
</evidence>
<dbReference type="Proteomes" id="UP000887013">
    <property type="component" value="Unassembled WGS sequence"/>
</dbReference>
<dbReference type="PANTHER" id="PTHR21324">
    <property type="entry name" value="FASTING-INDUCIBLE INTEGRAL MEMBRANE PROTEIN TM6P1-RELATED"/>
    <property type="match status" value="1"/>
</dbReference>
<comment type="caution">
    <text evidence="8">The sequence shown here is derived from an EMBL/GenBank/DDBJ whole genome shotgun (WGS) entry which is preliminary data.</text>
</comment>
<evidence type="ECO:0000256" key="1">
    <source>
        <dbReference type="ARBA" id="ARBA00004127"/>
    </source>
</evidence>
<keyword evidence="4 6" id="KW-1133">Transmembrane helix</keyword>
<comment type="similarity">
    <text evidence="2">Belongs to the DRAM/TMEM150 family.</text>
</comment>
<keyword evidence="3 6" id="KW-0812">Transmembrane</keyword>
<accession>A0A8X6M8D4</accession>
<keyword evidence="9" id="KW-1185">Reference proteome</keyword>
<dbReference type="Pfam" id="PF10277">
    <property type="entry name" value="Frag1"/>
    <property type="match status" value="1"/>
</dbReference>
<feature type="transmembrane region" description="Helical" evidence="6">
    <location>
        <begin position="58"/>
        <end position="80"/>
    </location>
</feature>
<feature type="transmembrane region" description="Helical" evidence="6">
    <location>
        <begin position="128"/>
        <end position="152"/>
    </location>
</feature>
<feature type="transmembrane region" description="Helical" evidence="6">
    <location>
        <begin position="86"/>
        <end position="108"/>
    </location>
</feature>
<sequence>MHFALLLPFIPLNETGAKVPERCLFTLFLIFATFAGSVLVCSRYLVVKKLLKTDSKNLQLINMISAFFGLISMASLAGVAAFPVSSVFWCHMMAASVHFVFAMIYLLVQSYLSFYLNEVPLLVKMLRLLLCLAVVLFLFILMILFPISYYRWNAENEFLPAIKKPGDKGFEIVISTALFEWVMYGAYLIYLMSFYLELREFNFVIGLVPATPKPAE</sequence>
<evidence type="ECO:0000256" key="3">
    <source>
        <dbReference type="ARBA" id="ARBA00022692"/>
    </source>
</evidence>
<evidence type="ECO:0000256" key="5">
    <source>
        <dbReference type="ARBA" id="ARBA00023136"/>
    </source>
</evidence>
<dbReference type="EMBL" id="BMAW01088749">
    <property type="protein sequence ID" value="GFS36391.1"/>
    <property type="molecule type" value="Genomic_DNA"/>
</dbReference>
<dbReference type="InterPro" id="IPR019402">
    <property type="entry name" value="CWH43_N"/>
</dbReference>
<evidence type="ECO:0000256" key="2">
    <source>
        <dbReference type="ARBA" id="ARBA00006565"/>
    </source>
</evidence>
<keyword evidence="5 6" id="KW-0472">Membrane</keyword>
<name>A0A8X6M8D4_NEPPI</name>
<dbReference type="InterPro" id="IPR050911">
    <property type="entry name" value="DRAM/TMEM150_Autophagy_Mod"/>
</dbReference>
<dbReference type="OrthoDB" id="191706at2759"/>
<evidence type="ECO:0000256" key="6">
    <source>
        <dbReference type="SAM" id="Phobius"/>
    </source>
</evidence>
<dbReference type="AlphaFoldDB" id="A0A8X6M8D4"/>
<evidence type="ECO:0000256" key="4">
    <source>
        <dbReference type="ARBA" id="ARBA00022989"/>
    </source>
</evidence>
<dbReference type="PANTHER" id="PTHR21324:SF2">
    <property type="entry name" value="EG:22E5.9 PROTEIN"/>
    <property type="match status" value="1"/>
</dbReference>
<proteinExistence type="inferred from homology"/>
<protein>
    <submittedName>
        <fullName evidence="8">DNA damage-regulated autophagy modulator protein 1</fullName>
    </submittedName>
</protein>
<feature type="transmembrane region" description="Helical" evidence="6">
    <location>
        <begin position="27"/>
        <end position="46"/>
    </location>
</feature>